<dbReference type="InterPro" id="IPR006685">
    <property type="entry name" value="MscS_channel_2nd"/>
</dbReference>
<organism evidence="4 5">
    <name type="scientific">Paramicrosporidium saccamoebae</name>
    <dbReference type="NCBI Taxonomy" id="1246581"/>
    <lineage>
        <taxon>Eukaryota</taxon>
        <taxon>Fungi</taxon>
        <taxon>Fungi incertae sedis</taxon>
        <taxon>Cryptomycota</taxon>
        <taxon>Cryptomycota incertae sedis</taxon>
        <taxon>Paramicrosporidium</taxon>
    </lineage>
</organism>
<accession>A0A2H9TFY2</accession>
<protein>
    <submittedName>
        <fullName evidence="4">Uncharacterized protein</fullName>
    </submittedName>
</protein>
<evidence type="ECO:0000259" key="2">
    <source>
        <dbReference type="Pfam" id="PF00924"/>
    </source>
</evidence>
<dbReference type="EMBL" id="MTSL01000208">
    <property type="protein sequence ID" value="PJF16694.1"/>
    <property type="molecule type" value="Genomic_DNA"/>
</dbReference>
<dbReference type="AlphaFoldDB" id="A0A2H9TFY2"/>
<dbReference type="GO" id="GO:0008381">
    <property type="term" value="F:mechanosensitive monoatomic ion channel activity"/>
    <property type="evidence" value="ECO:0007669"/>
    <property type="project" value="InterPro"/>
</dbReference>
<dbReference type="PANTHER" id="PTHR30221:SF1">
    <property type="entry name" value="SMALL-CONDUCTANCE MECHANOSENSITIVE CHANNEL"/>
    <property type="match status" value="1"/>
</dbReference>
<evidence type="ECO:0000313" key="4">
    <source>
        <dbReference type="EMBL" id="PJF16694.1"/>
    </source>
</evidence>
<gene>
    <name evidence="4" type="ORF">PSACC_03441</name>
</gene>
<evidence type="ECO:0000256" key="1">
    <source>
        <dbReference type="SAM" id="Phobius"/>
    </source>
</evidence>
<dbReference type="OrthoDB" id="10036188at2759"/>
<feature type="domain" description="Mechanosensitive ion channel MscS" evidence="2">
    <location>
        <begin position="134"/>
        <end position="193"/>
    </location>
</feature>
<dbReference type="PANTHER" id="PTHR30221">
    <property type="entry name" value="SMALL-CONDUCTANCE MECHANOSENSITIVE CHANNEL"/>
    <property type="match status" value="1"/>
</dbReference>
<keyword evidence="1" id="KW-0472">Membrane</keyword>
<keyword evidence="5" id="KW-1185">Reference proteome</keyword>
<dbReference type="Proteomes" id="UP000240830">
    <property type="component" value="Unassembled WGS sequence"/>
</dbReference>
<sequence length="210" mass="22382">MIHCRSLQSIGIGKGLASCFLHPVGVRRSLYSVGGNLARRLSTSTPPPPPQDDHVQPGGFKSSFSISRPIENLILRSRLTRDVDMARFLGKSAGIAIYTLAGVTALGTLGVDTKPIIAGIGVTGFTLGFALKEIATNFLSGVLLVFNKPFQKGQHLKVLGAAAGQNLEGEVESIDARYVLLRTKDRGLVMVPSVVVYTSPLLVSKTEKKV</sequence>
<keyword evidence="1" id="KW-0812">Transmembrane</keyword>
<dbReference type="SUPFAM" id="SSF50182">
    <property type="entry name" value="Sm-like ribonucleoproteins"/>
    <property type="match status" value="1"/>
</dbReference>
<dbReference type="Pfam" id="PF00924">
    <property type="entry name" value="MS_channel_2nd"/>
    <property type="match status" value="1"/>
</dbReference>
<feature type="transmembrane region" description="Helical" evidence="1">
    <location>
        <begin position="116"/>
        <end position="146"/>
    </location>
</feature>
<dbReference type="InterPro" id="IPR011014">
    <property type="entry name" value="MscS_channel_TM-2"/>
</dbReference>
<reference evidence="4 5" key="1">
    <citation type="submission" date="2016-10" db="EMBL/GenBank/DDBJ databases">
        <title>The genome of Paramicrosporidium saccamoebae is the missing link in understanding Cryptomycota and Microsporidia evolution.</title>
        <authorList>
            <person name="Quandt C.A."/>
            <person name="Beaudet D."/>
            <person name="Corsaro D."/>
            <person name="Michel R."/>
            <person name="Corradi N."/>
            <person name="James T."/>
        </authorList>
    </citation>
    <scope>NUCLEOTIDE SEQUENCE [LARGE SCALE GENOMIC DNA]</scope>
    <source>
        <strain evidence="4 5">KSL3</strain>
    </source>
</reference>
<evidence type="ECO:0000313" key="5">
    <source>
        <dbReference type="Proteomes" id="UP000240830"/>
    </source>
</evidence>
<keyword evidence="1" id="KW-1133">Transmembrane helix</keyword>
<feature type="transmembrane region" description="Helical" evidence="1">
    <location>
        <begin position="88"/>
        <end position="110"/>
    </location>
</feature>
<comment type="caution">
    <text evidence="4">The sequence shown here is derived from an EMBL/GenBank/DDBJ whole genome shotgun (WGS) entry which is preliminary data.</text>
</comment>
<dbReference type="InterPro" id="IPR049142">
    <property type="entry name" value="MS_channel_1st"/>
</dbReference>
<proteinExistence type="predicted"/>
<feature type="domain" description="Mechanosensitive ion channel transmembrane helices 2/3" evidence="3">
    <location>
        <begin position="96"/>
        <end position="132"/>
    </location>
</feature>
<dbReference type="GO" id="GO:0016020">
    <property type="term" value="C:membrane"/>
    <property type="evidence" value="ECO:0007669"/>
    <property type="project" value="InterPro"/>
</dbReference>
<dbReference type="Gene3D" id="1.10.287.1260">
    <property type="match status" value="1"/>
</dbReference>
<dbReference type="InterPro" id="IPR045275">
    <property type="entry name" value="MscS_archaea/bacteria_type"/>
</dbReference>
<dbReference type="Pfam" id="PF21088">
    <property type="entry name" value="MS_channel_1st"/>
    <property type="match status" value="1"/>
</dbReference>
<evidence type="ECO:0000259" key="3">
    <source>
        <dbReference type="Pfam" id="PF21088"/>
    </source>
</evidence>
<name>A0A2H9TFY2_9FUNG</name>
<dbReference type="InterPro" id="IPR010920">
    <property type="entry name" value="LSM_dom_sf"/>
</dbReference>
<dbReference type="SUPFAM" id="SSF82861">
    <property type="entry name" value="Mechanosensitive channel protein MscS (YggB), transmembrane region"/>
    <property type="match status" value="1"/>
</dbReference>